<dbReference type="PANTHER" id="PTHR43004">
    <property type="entry name" value="TRK SYSTEM POTASSIUM UPTAKE PROTEIN"/>
    <property type="match status" value="1"/>
</dbReference>
<dbReference type="PANTHER" id="PTHR43004:SF19">
    <property type="entry name" value="BINDING MONOOXYGENASE, PUTATIVE (JCVI)-RELATED"/>
    <property type="match status" value="1"/>
</dbReference>
<dbReference type="AlphaFoldDB" id="C4NYJ7"/>
<dbReference type="InterPro" id="IPR050641">
    <property type="entry name" value="RIFMO-like"/>
</dbReference>
<organism evidence="5">
    <name type="scientific">Micromonospora sp. Tu 6368</name>
    <dbReference type="NCBI Taxonomy" id="428986"/>
    <lineage>
        <taxon>Bacteria</taxon>
        <taxon>Bacillati</taxon>
        <taxon>Actinomycetota</taxon>
        <taxon>Actinomycetes</taxon>
        <taxon>Micromonosporales</taxon>
        <taxon>Micromonosporaceae</taxon>
        <taxon>Micromonospora</taxon>
    </lineage>
</organism>
<dbReference type="Pfam" id="PF01494">
    <property type="entry name" value="FAD_binding_3"/>
    <property type="match status" value="1"/>
</dbReference>
<reference evidence="5" key="2">
    <citation type="journal article" date="2009" name="ChemBioChem">
        <title>Cloning and sequencing of the biosynthetic gene cluster for saquayamycin Z and galtamycin B and the elucidation of the assembly of their saccharide chains.</title>
        <authorList>
            <person name="Erb A."/>
            <person name="Luzhetskyy A."/>
            <person name="Hardter U."/>
            <person name="Bechthold A."/>
        </authorList>
    </citation>
    <scope>NUCLEOTIDE SEQUENCE</scope>
    <source>
        <strain evidence="5">Tu 6368</strain>
    </source>
</reference>
<dbReference type="Gene3D" id="3.40.30.120">
    <property type="match status" value="1"/>
</dbReference>
<reference evidence="5" key="1">
    <citation type="journal article" date="2007" name="Appl. Microbiol. Biotechnol.">
        <title>A strategy for cloning glycosyltransferase genes involved in natural product biosynthesis.</title>
        <authorList>
            <person name="Luzhetskyy A."/>
            <person name="Weiss H."/>
            <person name="Charge A."/>
            <person name="Welle E."/>
            <person name="Linnenbrink A."/>
            <person name="Vente A."/>
            <person name="Bechthold A."/>
        </authorList>
    </citation>
    <scope>NUCLEOTIDE SEQUENCE</scope>
    <source>
        <strain evidence="5">Tu 6368</strain>
    </source>
</reference>
<dbReference type="PRINTS" id="PR00420">
    <property type="entry name" value="RNGMNOXGNASE"/>
</dbReference>
<dbReference type="InterPro" id="IPR036188">
    <property type="entry name" value="FAD/NAD-bd_sf"/>
</dbReference>
<evidence type="ECO:0000256" key="1">
    <source>
        <dbReference type="ARBA" id="ARBA00001974"/>
    </source>
</evidence>
<accession>C4NYJ7</accession>
<dbReference type="Pfam" id="PF21274">
    <property type="entry name" value="Rng_hyd_C"/>
    <property type="match status" value="1"/>
</dbReference>
<name>C4NYJ7_9ACTN</name>
<dbReference type="GO" id="GO:0016709">
    <property type="term" value="F:oxidoreductase activity, acting on paired donors, with incorporation or reduction of molecular oxygen, NAD(P)H as one donor, and incorporation of one atom of oxygen"/>
    <property type="evidence" value="ECO:0007669"/>
    <property type="project" value="UniProtKB-ARBA"/>
</dbReference>
<dbReference type="Gene3D" id="3.30.70.2450">
    <property type="match status" value="1"/>
</dbReference>
<protein>
    <submittedName>
        <fullName evidence="5">SaqE</fullName>
    </submittedName>
</protein>
<dbReference type="InterPro" id="IPR002938">
    <property type="entry name" value="FAD-bd"/>
</dbReference>
<evidence type="ECO:0000256" key="2">
    <source>
        <dbReference type="ARBA" id="ARBA00022630"/>
    </source>
</evidence>
<evidence type="ECO:0000313" key="5">
    <source>
        <dbReference type="EMBL" id="ACP19351.1"/>
    </source>
</evidence>
<gene>
    <name evidence="5" type="primary">saqE</name>
</gene>
<sequence length="490" mass="51902">MDAAVIVVGAGPAGLMLAGELRLGGVPVVVLDRLDRPTGESRGLGFTARTMEVFDQRGLLPRFGPIETSPVGHFGGLPVDFSVLDGAHFGAKGVPQARTEAVLTEWAVELGADIRRGWEFVGFTEHDGGVEVQVRTPAGPTALRAQYLVGCDGGRSTVRKAARFDFPGTAATMEMFLADVQGCDLRPRPIGESFPGGMVMAGPLGDGVDRIIVCERGTPPARRTTPPSFAEVADAWQRLTGESIHHGTGLWVSAFGDATRQVTQYRRGRVLIAGDAAHIHLPAGGQGLNVSVQDSVNLGWKLAAVVRGSAPPELLDTYHAERHPVGARLLMNTRAQGLLFLRGEEMQPLRDVLTELIAYDSVSRHLAGMVSGLAIQYAFGEGDHPLLGRRMPHQELVGEAGKTSTTELLHPARGVLLDLADDAELRAAAAGWADRVQIVTAVPHDADARSPLSGTAAVLIRPDGHVAWTAGEHSGPGELPAALDRWFGPA</sequence>
<keyword evidence="2" id="KW-0285">Flavoprotein</keyword>
<dbReference type="SUPFAM" id="SSF51905">
    <property type="entry name" value="FAD/NAD(P)-binding domain"/>
    <property type="match status" value="1"/>
</dbReference>
<evidence type="ECO:0000259" key="4">
    <source>
        <dbReference type="Pfam" id="PF01494"/>
    </source>
</evidence>
<comment type="cofactor">
    <cofactor evidence="1">
        <name>FAD</name>
        <dbReference type="ChEBI" id="CHEBI:57692"/>
    </cofactor>
</comment>
<evidence type="ECO:0000256" key="3">
    <source>
        <dbReference type="ARBA" id="ARBA00022827"/>
    </source>
</evidence>
<keyword evidence="3" id="KW-0274">FAD</keyword>
<dbReference type="EMBL" id="FJ670504">
    <property type="protein sequence ID" value="ACP19351.1"/>
    <property type="molecule type" value="Genomic_DNA"/>
</dbReference>
<dbReference type="GO" id="GO:0071949">
    <property type="term" value="F:FAD binding"/>
    <property type="evidence" value="ECO:0007669"/>
    <property type="project" value="InterPro"/>
</dbReference>
<feature type="domain" description="FAD-binding" evidence="4">
    <location>
        <begin position="3"/>
        <end position="332"/>
    </location>
</feature>
<proteinExistence type="predicted"/>
<dbReference type="Gene3D" id="3.50.50.60">
    <property type="entry name" value="FAD/NAD(P)-binding domain"/>
    <property type="match status" value="2"/>
</dbReference>